<feature type="domain" description="Cytochrome c-552/4" evidence="4">
    <location>
        <begin position="40"/>
        <end position="66"/>
    </location>
</feature>
<organism evidence="5 6">
    <name type="scientific">Draconibacterium aestuarii</name>
    <dbReference type="NCBI Taxonomy" id="2998507"/>
    <lineage>
        <taxon>Bacteria</taxon>
        <taxon>Pseudomonadati</taxon>
        <taxon>Bacteroidota</taxon>
        <taxon>Bacteroidia</taxon>
        <taxon>Marinilabiliales</taxon>
        <taxon>Prolixibacteraceae</taxon>
        <taxon>Draconibacterium</taxon>
    </lineage>
</organism>
<evidence type="ECO:0000259" key="4">
    <source>
        <dbReference type="Pfam" id="PF13435"/>
    </source>
</evidence>
<dbReference type="SUPFAM" id="SSF48695">
    <property type="entry name" value="Multiheme cytochromes"/>
    <property type="match status" value="1"/>
</dbReference>
<feature type="signal peptide" evidence="3">
    <location>
        <begin position="1"/>
        <end position="23"/>
    </location>
</feature>
<dbReference type="InterPro" id="IPR036280">
    <property type="entry name" value="Multihaem_cyt_sf"/>
</dbReference>
<feature type="repeat" description="TPR" evidence="2">
    <location>
        <begin position="565"/>
        <end position="598"/>
    </location>
</feature>
<dbReference type="InterPro" id="IPR023155">
    <property type="entry name" value="Cyt_c-552/4"/>
</dbReference>
<dbReference type="InterPro" id="IPR011990">
    <property type="entry name" value="TPR-like_helical_dom_sf"/>
</dbReference>
<keyword evidence="6" id="KW-1185">Reference proteome</keyword>
<dbReference type="PROSITE" id="PS50005">
    <property type="entry name" value="TPR"/>
    <property type="match status" value="3"/>
</dbReference>
<feature type="domain" description="Cytochrome c-552/4" evidence="4">
    <location>
        <begin position="175"/>
        <end position="215"/>
    </location>
</feature>
<name>A0A9X3J5H1_9BACT</name>
<dbReference type="Gene3D" id="1.10.1130.10">
    <property type="entry name" value="Flavocytochrome C3, Chain A"/>
    <property type="match status" value="3"/>
</dbReference>
<dbReference type="InterPro" id="IPR016024">
    <property type="entry name" value="ARM-type_fold"/>
</dbReference>
<dbReference type="GO" id="GO:0042279">
    <property type="term" value="F:nitrite reductase (cytochrome, ammonia-forming) activity"/>
    <property type="evidence" value="ECO:0007669"/>
    <property type="project" value="InterPro"/>
</dbReference>
<keyword evidence="2" id="KW-0802">TPR repeat</keyword>
<dbReference type="SUPFAM" id="SSF48371">
    <property type="entry name" value="ARM repeat"/>
    <property type="match status" value="1"/>
</dbReference>
<evidence type="ECO:0000256" key="2">
    <source>
        <dbReference type="PROSITE-ProRule" id="PRU00339"/>
    </source>
</evidence>
<dbReference type="InterPro" id="IPR051829">
    <property type="entry name" value="Multiheme_Cytochr_ET"/>
</dbReference>
<feature type="repeat" description="TPR" evidence="2">
    <location>
        <begin position="599"/>
        <end position="632"/>
    </location>
</feature>
<dbReference type="PANTHER" id="PTHR35038:SF8">
    <property type="entry name" value="C-TYPE POLYHEME CYTOCHROME OMCC"/>
    <property type="match status" value="1"/>
</dbReference>
<proteinExistence type="predicted"/>
<dbReference type="PANTHER" id="PTHR35038">
    <property type="entry name" value="DISSIMILATORY SULFITE REDUCTASE SIRA"/>
    <property type="match status" value="1"/>
</dbReference>
<comment type="caution">
    <text evidence="5">The sequence shown here is derived from an EMBL/GenBank/DDBJ whole genome shotgun (WGS) entry which is preliminary data.</text>
</comment>
<evidence type="ECO:0000256" key="3">
    <source>
        <dbReference type="SAM" id="SignalP"/>
    </source>
</evidence>
<dbReference type="Pfam" id="PF13435">
    <property type="entry name" value="Cytochrome_C554"/>
    <property type="match status" value="2"/>
</dbReference>
<evidence type="ECO:0000313" key="5">
    <source>
        <dbReference type="EMBL" id="MCY1721574.1"/>
    </source>
</evidence>
<evidence type="ECO:0000256" key="1">
    <source>
        <dbReference type="ARBA" id="ARBA00022729"/>
    </source>
</evidence>
<feature type="chain" id="PRO_5040916103" evidence="3">
    <location>
        <begin position="24"/>
        <end position="787"/>
    </location>
</feature>
<protein>
    <submittedName>
        <fullName evidence="5">Ammonia-forming cytochrome c nitrite reductase subunit c552</fullName>
    </submittedName>
</protein>
<dbReference type="Pfam" id="PF02335">
    <property type="entry name" value="Cytochrom_C552"/>
    <property type="match status" value="1"/>
</dbReference>
<dbReference type="Gene3D" id="1.25.40.10">
    <property type="entry name" value="Tetratricopeptide repeat domain"/>
    <property type="match status" value="2"/>
</dbReference>
<dbReference type="EMBL" id="JAPOHD010000027">
    <property type="protein sequence ID" value="MCY1721574.1"/>
    <property type="molecule type" value="Genomic_DNA"/>
</dbReference>
<dbReference type="Proteomes" id="UP001145087">
    <property type="component" value="Unassembled WGS sequence"/>
</dbReference>
<reference evidence="5" key="1">
    <citation type="submission" date="2022-11" db="EMBL/GenBank/DDBJ databases">
        <title>Marilongibacter aestuarii gen. nov., sp. nov., isolated from tidal flat sediment.</title>
        <authorList>
            <person name="Jiayan W."/>
        </authorList>
    </citation>
    <scope>NUCLEOTIDE SEQUENCE</scope>
    <source>
        <strain evidence="5">Z1-6</strain>
    </source>
</reference>
<keyword evidence="1 3" id="KW-0732">Signal</keyword>
<dbReference type="Pfam" id="PF13432">
    <property type="entry name" value="TPR_16"/>
    <property type="match status" value="1"/>
</dbReference>
<evidence type="ECO:0000313" key="6">
    <source>
        <dbReference type="Proteomes" id="UP001145087"/>
    </source>
</evidence>
<gene>
    <name evidence="5" type="ORF">OU798_14555</name>
</gene>
<accession>A0A9X3J5H1</accession>
<dbReference type="AlphaFoldDB" id="A0A9X3J5H1"/>
<dbReference type="SMART" id="SM00028">
    <property type="entry name" value="TPR"/>
    <property type="match status" value="5"/>
</dbReference>
<dbReference type="InterPro" id="IPR019734">
    <property type="entry name" value="TPR_rpt"/>
</dbReference>
<feature type="repeat" description="TPR" evidence="2">
    <location>
        <begin position="633"/>
        <end position="666"/>
    </location>
</feature>
<dbReference type="RefSeq" id="WP_343333903.1">
    <property type="nucleotide sequence ID" value="NZ_JAPOHD010000027.1"/>
</dbReference>
<dbReference type="Gene3D" id="1.25.10.10">
    <property type="entry name" value="Leucine-rich Repeat Variant"/>
    <property type="match status" value="1"/>
</dbReference>
<dbReference type="GO" id="GO:0042597">
    <property type="term" value="C:periplasmic space"/>
    <property type="evidence" value="ECO:0007669"/>
    <property type="project" value="InterPro"/>
</dbReference>
<dbReference type="Pfam" id="PF14559">
    <property type="entry name" value="TPR_19"/>
    <property type="match status" value="1"/>
</dbReference>
<dbReference type="SUPFAM" id="SSF48452">
    <property type="entry name" value="TPR-like"/>
    <property type="match status" value="1"/>
</dbReference>
<dbReference type="Pfam" id="PF13646">
    <property type="entry name" value="HEAT_2"/>
    <property type="match status" value="1"/>
</dbReference>
<dbReference type="InterPro" id="IPR011989">
    <property type="entry name" value="ARM-like"/>
</dbReference>
<dbReference type="InterPro" id="IPR003321">
    <property type="entry name" value="Cyt_c552"/>
</dbReference>
<sequence length="787" mass="88195">MRRRLFKLAVGCFVLLGMFSCKPRGPQQTVENEFSGSESCRECHEKFYQLWETSYHGQAMMPVNADFVAKHNLPGSKPIDVEGKMYEMVSSDSTMTLLEKEDDKLVNSYQMIWAMGGHNVYTFLTPLEKGKLQTAPLAFDANRNEWFNYPEAGVRMFDAGVDPDEALPWKDAMFTFNTGCYSCHISQLSTNFDLTSETYHTTWREAGINCETCHGPAGEHIRIFKNLKEGEEAKELGLISTKVFTQEQHNASCSPCHAKMSPITPSYMPGDKFFDNYNITTLEDRDFYPDGRDLGENYTLTGWMMNKCVQKSELHCVTCHTSSGRDRNKENPNQACLTCHNNRNEDLEAHTGHPAKAGLTCVSCHMPKREFVGHFLRSDHSFRPPMPEATIKFGSPNACNQCHTDKTPEWANEIVKKRPNGNYQEETLKWAQLIKEARDNDWSNIDKIYSYIKSGKPDEVVTTSFIRLLGNCNLESKYPVLLEAINSESELVRSAAAIGLSGNASEEVKNALLKACQDEIRLVRIQAVNTILTLDPARFNGEQQTIIANAEKEYVASMTSRLDNWSNHYNLGIYHQNKGEAQAALSSYETAARLYPESIMPLINSSVLYSYVGNHAKAEENLKKVLEFDPKNEAANLNLGLLLAEQGRLDEAEVALQAALERNPENNPVAAKNLSVIVAQRGDLAGAVKYAAIGAKARPKDPNYAYTLAYYQMQNGQKAESVKTLNELIKTHPQFLSATSFLADIYLQDGNKNKAILLYKNALKTEGISAQDKAAIQQTITTLQQGM</sequence>
<dbReference type="PROSITE" id="PS51257">
    <property type="entry name" value="PROKAR_LIPOPROTEIN"/>
    <property type="match status" value="1"/>
</dbReference>